<evidence type="ECO:0000313" key="1">
    <source>
        <dbReference type="EMBL" id="SIN72214.1"/>
    </source>
</evidence>
<proteinExistence type="predicted"/>
<dbReference type="AlphaFoldDB" id="A0A1N6DNF7"/>
<gene>
    <name evidence="1" type="ORF">SAMN05443544_0507</name>
</gene>
<reference evidence="2" key="1">
    <citation type="submission" date="2016-11" db="EMBL/GenBank/DDBJ databases">
        <authorList>
            <person name="Varghese N."/>
            <person name="Submissions S."/>
        </authorList>
    </citation>
    <scope>NUCLEOTIDE SEQUENCE [LARGE SCALE GENOMIC DNA]</scope>
    <source>
        <strain evidence="2">DSM 8595</strain>
    </source>
</reference>
<evidence type="ECO:0000313" key="2">
    <source>
        <dbReference type="Proteomes" id="UP000184699"/>
    </source>
</evidence>
<dbReference type="EMBL" id="FSRJ01000001">
    <property type="protein sequence ID" value="SIN72214.1"/>
    <property type="molecule type" value="Genomic_DNA"/>
</dbReference>
<organism evidence="1 2">
    <name type="scientific">Agromyces cerinus subsp. cerinus</name>
    <dbReference type="NCBI Taxonomy" id="232089"/>
    <lineage>
        <taxon>Bacteria</taxon>
        <taxon>Bacillati</taxon>
        <taxon>Actinomycetota</taxon>
        <taxon>Actinomycetes</taxon>
        <taxon>Micrococcales</taxon>
        <taxon>Microbacteriaceae</taxon>
        <taxon>Agromyces</taxon>
    </lineage>
</organism>
<sequence length="157" mass="18049">MSASDDQYSVHLDPIWRQRANFIINAPLPEEGRYEQLWCRQVTEETFELCCIPFFLYDMALGDVVQTETQSGRKYMVSEVVERSGRYVFRAVFEPAMLGKREEVAARLTDLGALLEWSSASMIAVDARDAEHGQEIADFLFDHETKGRLIYETGRLT</sequence>
<dbReference type="Proteomes" id="UP000184699">
    <property type="component" value="Unassembled WGS sequence"/>
</dbReference>
<dbReference type="OrthoDB" id="6961985at2"/>
<protein>
    <recommendedName>
        <fullName evidence="3">DUF4265 domain-containing protein</fullName>
    </recommendedName>
</protein>
<evidence type="ECO:0008006" key="3">
    <source>
        <dbReference type="Google" id="ProtNLM"/>
    </source>
</evidence>
<keyword evidence="2" id="KW-1185">Reference proteome</keyword>
<accession>A0A1N6DNF7</accession>
<dbReference type="InterPro" id="IPR025361">
    <property type="entry name" value="DUF4265"/>
</dbReference>
<dbReference type="RefSeq" id="WP_074258773.1">
    <property type="nucleotide sequence ID" value="NZ_FSRJ01000001.1"/>
</dbReference>
<dbReference type="Pfam" id="PF14085">
    <property type="entry name" value="DUF4265"/>
    <property type="match status" value="1"/>
</dbReference>
<name>A0A1N6DNF7_9MICO</name>